<name>A0A0D7W994_9FLAO</name>
<dbReference type="InterPro" id="IPR005129">
    <property type="entry name" value="GTPase_ArgK"/>
</dbReference>
<gene>
    <name evidence="3" type="ORF">PW52_08100</name>
</gene>
<dbReference type="InterPro" id="IPR027417">
    <property type="entry name" value="P-loop_NTPase"/>
</dbReference>
<feature type="domain" description="AAA+ ATPase" evidence="2">
    <location>
        <begin position="79"/>
        <end position="230"/>
    </location>
</feature>
<dbReference type="PANTHER" id="PTHR23408">
    <property type="entry name" value="METHYLMALONYL-COA MUTASE"/>
    <property type="match status" value="1"/>
</dbReference>
<keyword evidence="3" id="KW-0418">Kinase</keyword>
<protein>
    <submittedName>
        <fullName evidence="3">Protein kinase</fullName>
    </submittedName>
</protein>
<dbReference type="Gene3D" id="1.10.287.130">
    <property type="match status" value="1"/>
</dbReference>
<keyword evidence="4" id="KW-1185">Reference proteome</keyword>
<evidence type="ECO:0000259" key="2">
    <source>
        <dbReference type="SMART" id="SM00382"/>
    </source>
</evidence>
<evidence type="ECO:0000256" key="1">
    <source>
        <dbReference type="ARBA" id="ARBA00009625"/>
    </source>
</evidence>
<sequence length="359" mass="39247">MLASKENKEGISKFTNPVSIKSFQQKRKATIDAADLVKSVLNKSISALSRAITLIESNNPTHQEKANYIINGCLPFANKSIRIGITGVPGVGKSTFIETLGNHLILQGKKVAVLAVDPSSTVSKGSILGDKTRMENLAKNPKAFIRPSASGNTLGGVAKKTRETIILCEAAGFDVIIIETVGVGQNETTVASMVDFFLLLKLAGAGDELQGIKRGIIEMADAIVINKADGDNLKTANLAKVEFSRALHYYPKRASNIEPQIFTCSALNNTGITDVWEAILSYVKTTKANHFFQEKRNEQDKYWLIQTIENQLKTTFFNSPKIKHALQEQLSLIKQQRTTPFAAANYILNLDEKTANNHG</sequence>
<comment type="similarity">
    <text evidence="1">Belongs to the SIMIBI class G3E GTPase family. ArgK/MeaB subfamily.</text>
</comment>
<dbReference type="NCBIfam" id="NF006958">
    <property type="entry name" value="PRK09435.1"/>
    <property type="match status" value="1"/>
</dbReference>
<dbReference type="GO" id="GO:0003924">
    <property type="term" value="F:GTPase activity"/>
    <property type="evidence" value="ECO:0007669"/>
    <property type="project" value="InterPro"/>
</dbReference>
<dbReference type="OrthoDB" id="9778292at2"/>
<dbReference type="EMBL" id="JTDW01000005">
    <property type="protein sequence ID" value="KJD35696.1"/>
    <property type="molecule type" value="Genomic_DNA"/>
</dbReference>
<evidence type="ECO:0000313" key="4">
    <source>
        <dbReference type="Proteomes" id="UP000032578"/>
    </source>
</evidence>
<dbReference type="PANTHER" id="PTHR23408:SF3">
    <property type="entry name" value="METHYLMALONIC ACIDURIA TYPE A PROTEIN, MITOCHONDRIAL"/>
    <property type="match status" value="1"/>
</dbReference>
<dbReference type="PATRIC" id="fig|1435349.4.peg.2605"/>
<dbReference type="STRING" id="1435349.PW52_08100"/>
<dbReference type="InterPro" id="IPR003593">
    <property type="entry name" value="AAA+_ATPase"/>
</dbReference>
<reference evidence="3 4" key="1">
    <citation type="submission" date="2014-11" db="EMBL/GenBank/DDBJ databases">
        <title>Tamlana sedimentorum sp. nov., isolated from shallow sand sediments of the Sea of Japan.</title>
        <authorList>
            <person name="Romanenko L.A."/>
        </authorList>
    </citation>
    <scope>NUCLEOTIDE SEQUENCE [LARGE SCALE GENOMIC DNA]</scope>
    <source>
        <strain evidence="3 4">JCM 19808</strain>
    </source>
</reference>
<evidence type="ECO:0000313" key="3">
    <source>
        <dbReference type="EMBL" id="KJD35696.1"/>
    </source>
</evidence>
<comment type="caution">
    <text evidence="3">The sequence shown here is derived from an EMBL/GenBank/DDBJ whole genome shotgun (WGS) entry which is preliminary data.</text>
</comment>
<dbReference type="Pfam" id="PF03308">
    <property type="entry name" value="MeaB"/>
    <property type="match status" value="1"/>
</dbReference>
<dbReference type="CDD" id="cd03114">
    <property type="entry name" value="MMAA-like"/>
    <property type="match status" value="1"/>
</dbReference>
<dbReference type="SMART" id="SM00382">
    <property type="entry name" value="AAA"/>
    <property type="match status" value="1"/>
</dbReference>
<dbReference type="SUPFAM" id="SSF52540">
    <property type="entry name" value="P-loop containing nucleoside triphosphate hydrolases"/>
    <property type="match status" value="1"/>
</dbReference>
<dbReference type="NCBIfam" id="TIGR00750">
    <property type="entry name" value="lao"/>
    <property type="match status" value="1"/>
</dbReference>
<dbReference type="AlphaFoldDB" id="A0A0D7W994"/>
<dbReference type="Gene3D" id="3.40.50.300">
    <property type="entry name" value="P-loop containing nucleotide triphosphate hydrolases"/>
    <property type="match status" value="1"/>
</dbReference>
<dbReference type="Proteomes" id="UP000032578">
    <property type="component" value="Unassembled WGS sequence"/>
</dbReference>
<keyword evidence="3" id="KW-0808">Transferase</keyword>
<dbReference type="GO" id="GO:0005525">
    <property type="term" value="F:GTP binding"/>
    <property type="evidence" value="ECO:0007669"/>
    <property type="project" value="InterPro"/>
</dbReference>
<dbReference type="GO" id="GO:0005737">
    <property type="term" value="C:cytoplasm"/>
    <property type="evidence" value="ECO:0007669"/>
    <property type="project" value="TreeGrafter"/>
</dbReference>
<accession>A0A0D7W994</accession>
<proteinExistence type="inferred from homology"/>
<organism evidence="3 4">
    <name type="scientific">Neotamlana sedimentorum</name>
    <dbReference type="NCBI Taxonomy" id="1435349"/>
    <lineage>
        <taxon>Bacteria</taxon>
        <taxon>Pseudomonadati</taxon>
        <taxon>Bacteroidota</taxon>
        <taxon>Flavobacteriia</taxon>
        <taxon>Flavobacteriales</taxon>
        <taxon>Flavobacteriaceae</taxon>
        <taxon>Neotamlana</taxon>
    </lineage>
</organism>
<dbReference type="GO" id="GO:0016301">
    <property type="term" value="F:kinase activity"/>
    <property type="evidence" value="ECO:0007669"/>
    <property type="project" value="UniProtKB-KW"/>
</dbReference>
<dbReference type="Gene3D" id="1.20.5.170">
    <property type="match status" value="1"/>
</dbReference>